<feature type="region of interest" description="Disordered" evidence="1">
    <location>
        <begin position="2044"/>
        <end position="2174"/>
    </location>
</feature>
<keyword evidence="3" id="KW-1185">Reference proteome</keyword>
<organism evidence="2 3">
    <name type="scientific">Leptomonas seymouri</name>
    <dbReference type="NCBI Taxonomy" id="5684"/>
    <lineage>
        <taxon>Eukaryota</taxon>
        <taxon>Discoba</taxon>
        <taxon>Euglenozoa</taxon>
        <taxon>Kinetoplastea</taxon>
        <taxon>Metakinetoplastina</taxon>
        <taxon>Trypanosomatida</taxon>
        <taxon>Trypanosomatidae</taxon>
        <taxon>Leishmaniinae</taxon>
        <taxon>Leptomonas</taxon>
    </lineage>
</organism>
<name>A0A0N1I3T6_LEPSE</name>
<feature type="region of interest" description="Disordered" evidence="1">
    <location>
        <begin position="787"/>
        <end position="806"/>
    </location>
</feature>
<reference evidence="2 3" key="1">
    <citation type="journal article" date="2015" name="PLoS Pathog.">
        <title>Leptomonas seymouri: Adaptations to the Dixenous Life Cycle Analyzed by Genome Sequencing, Transcriptome Profiling and Co-infection with Leishmania donovani.</title>
        <authorList>
            <person name="Kraeva N."/>
            <person name="Butenko A."/>
            <person name="Hlavacova J."/>
            <person name="Kostygov A."/>
            <person name="Myskova J."/>
            <person name="Grybchuk D."/>
            <person name="Lestinova T."/>
            <person name="Votypka J."/>
            <person name="Volf P."/>
            <person name="Opperdoes F."/>
            <person name="Flegontov P."/>
            <person name="Lukes J."/>
            <person name="Yurchenko V."/>
        </authorList>
    </citation>
    <scope>NUCLEOTIDE SEQUENCE [LARGE SCALE GENOMIC DNA]</scope>
    <source>
        <strain evidence="2 3">ATCC 30220</strain>
    </source>
</reference>
<feature type="region of interest" description="Disordered" evidence="1">
    <location>
        <begin position="1792"/>
        <end position="1817"/>
    </location>
</feature>
<comment type="caution">
    <text evidence="2">The sequence shown here is derived from an EMBL/GenBank/DDBJ whole genome shotgun (WGS) entry which is preliminary data.</text>
</comment>
<feature type="compositionally biased region" description="Low complexity" evidence="1">
    <location>
        <begin position="1747"/>
        <end position="1757"/>
    </location>
</feature>
<feature type="compositionally biased region" description="Polar residues" evidence="1">
    <location>
        <begin position="1852"/>
        <end position="1861"/>
    </location>
</feature>
<protein>
    <submittedName>
        <fullName evidence="2">Uncharacterized protein</fullName>
    </submittedName>
</protein>
<feature type="compositionally biased region" description="Low complexity" evidence="1">
    <location>
        <begin position="485"/>
        <end position="503"/>
    </location>
</feature>
<feature type="compositionally biased region" description="Low complexity" evidence="1">
    <location>
        <begin position="1792"/>
        <end position="1811"/>
    </location>
</feature>
<accession>A0A0N1I3T6</accession>
<feature type="region of interest" description="Disordered" evidence="1">
    <location>
        <begin position="1833"/>
        <end position="1871"/>
    </location>
</feature>
<feature type="compositionally biased region" description="Low complexity" evidence="1">
    <location>
        <begin position="1984"/>
        <end position="2000"/>
    </location>
</feature>
<feature type="region of interest" description="Disordered" evidence="1">
    <location>
        <begin position="482"/>
        <end position="509"/>
    </location>
</feature>
<proteinExistence type="predicted"/>
<feature type="compositionally biased region" description="Basic and acidic residues" evidence="1">
    <location>
        <begin position="2091"/>
        <end position="2103"/>
    </location>
</feature>
<evidence type="ECO:0000256" key="1">
    <source>
        <dbReference type="SAM" id="MobiDB-lite"/>
    </source>
</evidence>
<dbReference type="Proteomes" id="UP000038009">
    <property type="component" value="Unassembled WGS sequence"/>
</dbReference>
<dbReference type="VEuPathDB" id="TriTrypDB:Lsey_0119_0070"/>
<sequence length="2174" mass="233588">MAATASSASAEALYHDHVWPALWDVLKLPSSAASSPSIPLAAPGAQSQHHRSQLQSCRVLQHAVTHALVRLLGGGAAEAKLTLHTLEAVSSQLLLHTHGAPLTKPLDVTAEDQRGILAPPTSSLFTPSHAAAAVEVERLYALVCTTIQLSAQADVALLNSDRVPAVVATGPPATAIPNATAAQLPAGVTLASSAVVAGIYGVTRHLAGAAEATAAAAATTASGEHLIQPLWFTFLFVYLQQLSAHTPKDTAVFARFLVSCGKEYVKRIATDPLSSDDENDITDSLGKEGGVGVGSCPCCQHKDAHANELAALRAWSQVSPDLLKDTIDRTRFRRAALLFKSFAPHMTTQAPTLMFLVVDLLCEYSRSWEAWMQSLPAGSLDVQLAEKLANYSVRSIAHDTTESARPSSTLSSKQQWQQCQCLIQSYGDRLMLLLSEGTPHAHLVATALYAVLSSLYILPHTRLSGVCAADVSGLESSIAPLQSTPASKSGKAATPPAAGTGSSRGKRDEEAGVLAIETAYRLPRRGAAPVATAESEAASVVAPLHSINEEARMSEAEWRLRHYTPFGQLLAHVHILELQKVHLFSVAATQIRVGRTAAHQTEQLRLYAMTALFCGVASWDLALLLYHFAGCPLSPFRGPDASPSPPLPSCTLARYTAAVQHYVDQSRAELIVNTSLAELNGSGLEGGLRGDSRRGGARYGGGDGGSRRSAPQQRVVKSMIPSRGELQTSRFIKMVNPDSVLLSWRAHLAAAEMALTTSTTAAQTSSPFSSPTPQSVGNLTAGAAVPTTTAAAPSSTSTTLPASNAGSPDTLISPCCFIRDLLIAGQYTLAAAGMRYLSEGPFGAEGSGASPTRISVLLPPRRAFPQNISVVYYTSVVLRRWMQRWEILQERQQQQQQSIDGILSPAGLRDEMVSVLHSLLPLLSVVQSYLAHQALLTRLVVCLVWLCKAAPSCDGAEEGKDQMSVWALVEQLLIYFIMPCLRVLPPALAVYDALDDVVEVFTRFSYPHPDTHASIPYGDSPAAPFHVKHWLEALLPSPSAVSMYHTNLQRQQEERAAKGSPCFSSALAPVHPHDALLRKEREALLSQSLKRLNAENIAEYHAALRPVLHAEPLLVAHRLFVQAIGYSNNFLDVHTHLLHGLPRTILTLITQQGMYLMQRYAAEEKVTDTNGESRTAILSTFLATLWRDNVDVLDGTMLVRRAELALRSNSAHDIVLGVELFKALLAVMAYRTLEHEEKYSAAQLQVLAVTPSTTSFFGRGAMTSFRVSLWKDTGSAMLLHSPVDVFVKARRALMEALKQPCAVPLHSDDEAEEGGAACCTSEEKSARSVTHTTAGSVETRLILGQLVLVHLCRLQSRIYELQRDLDGGAELILLSSAKRFNTINDMLIILEELLPAPQTSSVLDRLCALVRQVALPQVALYVETQQRRKFEAASKVMSHAPSPLRAADVVYRVPIPSFAPSDATATTSLASAEGNPSVVRLLQYFTAAHFEYTPVPYNVARQEWEQCMQRAQHLLAAHRAPPHPTAAATALSGVDDRARARRADSIISWLKVEHTRMEAEELAHRHLLESSTPARAALLDAFLRSLVPANPADAASVAAADDALIDFAASYLLPRAVLNLREAATVAAFFTWIFQQAESGDVSQEQRQLLLRRATDLALTLVSAVFTYFVAYTDGECKRIGYVLQRLLEIPALSSQEQQRQSVAARSPELFARLHQLFSASQRSEGNAAGHASGDGKDGAAAVVAPAAGASGTSPAGRRGESGASDTHAHRSISSTLFSHFFLSSPLGSASQASSGVFAPSPSSAPSASSQLPPPPSLLDVAVARGLVAAETKTAKDAASTPRHKTELEPVATSNGKQASAATGEKATAHVAQHPETTMSAIPLQFEAYVCRALVQLLTHDGDVPAYAQRNQFLVLEQLDKTSFPSTLCAVDVLARATEPHASKSKSYYALASAVLKHLRLNRRRRREAQHVIAALSRGESVDDAANSSPDSPTSASVAAATASTMTVPESLKESATAFYAQWRLREHYMKQLMQAEVAQLLSDQQVRQQDEGTTDEEEEDDERDSASNASAYVLERAADDSDHQQQQASQDKDEEHEAKGESEVGDSSGDSSFDEEEDDEDSDGEDVSSGVEGCEEEDRGSHSGASDEEGESGTSQVAEDDSAGGLRKRPREE</sequence>
<dbReference type="OrthoDB" id="273474at2759"/>
<feature type="compositionally biased region" description="Acidic residues" evidence="1">
    <location>
        <begin position="2053"/>
        <end position="2064"/>
    </location>
</feature>
<feature type="region of interest" description="Disordered" evidence="1">
    <location>
        <begin position="761"/>
        <end position="780"/>
    </location>
</feature>
<feature type="region of interest" description="Disordered" evidence="1">
    <location>
        <begin position="684"/>
        <end position="715"/>
    </location>
</feature>
<dbReference type="EMBL" id="LJSK01000119">
    <property type="protein sequence ID" value="KPI86705.1"/>
    <property type="molecule type" value="Genomic_DNA"/>
</dbReference>
<dbReference type="OMA" id="FTAAHFE"/>
<feature type="region of interest" description="Disordered" evidence="1">
    <location>
        <begin position="1747"/>
        <end position="1769"/>
    </location>
</feature>
<evidence type="ECO:0000313" key="3">
    <source>
        <dbReference type="Proteomes" id="UP000038009"/>
    </source>
</evidence>
<feature type="region of interest" description="Disordered" evidence="1">
    <location>
        <begin position="1978"/>
        <end position="2000"/>
    </location>
</feature>
<feature type="compositionally biased region" description="Low complexity" evidence="1">
    <location>
        <begin position="787"/>
        <end position="803"/>
    </location>
</feature>
<feature type="compositionally biased region" description="Acidic residues" evidence="1">
    <location>
        <begin position="2113"/>
        <end position="2127"/>
    </location>
</feature>
<evidence type="ECO:0000313" key="2">
    <source>
        <dbReference type="EMBL" id="KPI86705.1"/>
    </source>
</evidence>
<gene>
    <name evidence="2" type="ORF">ABL78_4221</name>
</gene>